<dbReference type="GO" id="GO:0016020">
    <property type="term" value="C:membrane"/>
    <property type="evidence" value="ECO:0007669"/>
    <property type="project" value="TreeGrafter"/>
</dbReference>
<dbReference type="VEuPathDB" id="MicrosporidiaDB:DI09_16p10"/>
<dbReference type="HOGENOM" id="CLU_2518655_0_0_1"/>
<feature type="non-terminal residue" evidence="2">
    <location>
        <position position="85"/>
    </location>
</feature>
<dbReference type="Gene3D" id="2.60.40.1730">
    <property type="entry name" value="tricorn interacting facor f3 domain"/>
    <property type="match status" value="1"/>
</dbReference>
<protein>
    <submittedName>
        <fullName evidence="2">Puromycin-sensitive aminopeptidase</fullName>
    </submittedName>
</protein>
<dbReference type="GO" id="GO:0008270">
    <property type="term" value="F:zinc ion binding"/>
    <property type="evidence" value="ECO:0007669"/>
    <property type="project" value="TreeGrafter"/>
</dbReference>
<keyword evidence="2" id="KW-0378">Hydrolase</keyword>
<dbReference type="Pfam" id="PF17900">
    <property type="entry name" value="Peptidase_M1_N"/>
    <property type="match status" value="1"/>
</dbReference>
<dbReference type="GO" id="GO:0042277">
    <property type="term" value="F:peptide binding"/>
    <property type="evidence" value="ECO:0007669"/>
    <property type="project" value="TreeGrafter"/>
</dbReference>
<organism evidence="2 3">
    <name type="scientific">Mitosporidium daphniae</name>
    <dbReference type="NCBI Taxonomy" id="1485682"/>
    <lineage>
        <taxon>Eukaryota</taxon>
        <taxon>Fungi</taxon>
        <taxon>Fungi incertae sedis</taxon>
        <taxon>Microsporidia</taxon>
        <taxon>Mitosporidium</taxon>
    </lineage>
</organism>
<dbReference type="InterPro" id="IPR045357">
    <property type="entry name" value="Aminopeptidase_N-like_N"/>
</dbReference>
<dbReference type="RefSeq" id="XP_013238914.1">
    <property type="nucleotide sequence ID" value="XM_013383460.1"/>
</dbReference>
<keyword evidence="2" id="KW-0031">Aminopeptidase</keyword>
<feature type="domain" description="Aminopeptidase N-like N-terminal" evidence="1">
    <location>
        <begin position="3"/>
        <end position="85"/>
    </location>
</feature>
<dbReference type="InterPro" id="IPR050344">
    <property type="entry name" value="Peptidase_M1_aminopeptidases"/>
</dbReference>
<proteinExistence type="predicted"/>
<comment type="caution">
    <text evidence="2">The sequence shown here is derived from an EMBL/GenBank/DDBJ whole genome shotgun (WGS) entry which is preliminary data.</text>
</comment>
<dbReference type="OrthoDB" id="10031169at2759"/>
<keyword evidence="3" id="KW-1185">Reference proteome</keyword>
<dbReference type="SUPFAM" id="SSF63737">
    <property type="entry name" value="Leukotriene A4 hydrolase N-terminal domain"/>
    <property type="match status" value="1"/>
</dbReference>
<dbReference type="PANTHER" id="PTHR11533">
    <property type="entry name" value="PROTEASE M1 ZINC METALLOPROTEASE"/>
    <property type="match status" value="1"/>
</dbReference>
<sequence>MDNKKEHVTFKFTGDIAEGTSAKLRISFKGEINSKLAGFYRAVYEDPSGNKKVMAVTQFEATDARRAFPCWDEPDKKAKFTISLQ</sequence>
<dbReference type="GeneID" id="25258628"/>
<dbReference type="AlphaFoldDB" id="A0A098VU13"/>
<dbReference type="GO" id="GO:0005737">
    <property type="term" value="C:cytoplasm"/>
    <property type="evidence" value="ECO:0007669"/>
    <property type="project" value="TreeGrafter"/>
</dbReference>
<dbReference type="GO" id="GO:0005615">
    <property type="term" value="C:extracellular space"/>
    <property type="evidence" value="ECO:0007669"/>
    <property type="project" value="TreeGrafter"/>
</dbReference>
<dbReference type="GO" id="GO:0006508">
    <property type="term" value="P:proteolysis"/>
    <property type="evidence" value="ECO:0007669"/>
    <property type="project" value="TreeGrafter"/>
</dbReference>
<evidence type="ECO:0000259" key="1">
    <source>
        <dbReference type="Pfam" id="PF17900"/>
    </source>
</evidence>
<gene>
    <name evidence="2" type="ORF">DI09_16p10</name>
</gene>
<accession>A0A098VU13</accession>
<keyword evidence="2" id="KW-0645">Protease</keyword>
<evidence type="ECO:0000313" key="3">
    <source>
        <dbReference type="Proteomes" id="UP000029725"/>
    </source>
</evidence>
<dbReference type="Proteomes" id="UP000029725">
    <property type="component" value="Unassembled WGS sequence"/>
</dbReference>
<name>A0A098VU13_9MICR</name>
<evidence type="ECO:0000313" key="2">
    <source>
        <dbReference type="EMBL" id="KGG52447.1"/>
    </source>
</evidence>
<reference evidence="2 3" key="1">
    <citation type="submission" date="2014-04" db="EMBL/GenBank/DDBJ databases">
        <title>A new species of microsporidia sheds light on the evolution of extreme parasitism.</title>
        <authorList>
            <person name="Haag K.L."/>
            <person name="James T.Y."/>
            <person name="Larsson R."/>
            <person name="Schaer T.M."/>
            <person name="Refardt D."/>
            <person name="Pombert J.-F."/>
            <person name="Ebert D."/>
        </authorList>
    </citation>
    <scope>NUCLEOTIDE SEQUENCE [LARGE SCALE GENOMIC DNA]</scope>
    <source>
        <strain evidence="2 3">UGP3</strain>
        <tissue evidence="2">Spores</tissue>
    </source>
</reference>
<dbReference type="PANTHER" id="PTHR11533:SF174">
    <property type="entry name" value="PUROMYCIN-SENSITIVE AMINOPEPTIDASE-RELATED"/>
    <property type="match status" value="1"/>
</dbReference>
<dbReference type="GO" id="GO:0043171">
    <property type="term" value="P:peptide catabolic process"/>
    <property type="evidence" value="ECO:0007669"/>
    <property type="project" value="TreeGrafter"/>
</dbReference>
<dbReference type="EMBL" id="JMKJ01000077">
    <property type="protein sequence ID" value="KGG52447.1"/>
    <property type="molecule type" value="Genomic_DNA"/>
</dbReference>
<dbReference type="InterPro" id="IPR042097">
    <property type="entry name" value="Aminopeptidase_N-like_N_sf"/>
</dbReference>
<dbReference type="GO" id="GO:0070006">
    <property type="term" value="F:metalloaminopeptidase activity"/>
    <property type="evidence" value="ECO:0007669"/>
    <property type="project" value="TreeGrafter"/>
</dbReference>